<name>A0ABW5V4Q9_9BACI</name>
<sequence>MKIRQATTPKEKDDAYSVRTIVFVEEQHVPPEVEIDEYEPEALHLIGYENAEPIAASRVRFIDSCGKLERICVLQNQRGKSRGSQMIQAMESIIKQKGYQQAKLNAQTHAIDFYERLGYEVVSDEFMDAGIPHVTMTKRLV</sequence>
<dbReference type="InterPro" id="IPR039143">
    <property type="entry name" value="GNPNAT1-like"/>
</dbReference>
<feature type="domain" description="N-acetyltransferase" evidence="1">
    <location>
        <begin position="23"/>
        <end position="140"/>
    </location>
</feature>
<accession>A0ABW5V4Q9</accession>
<dbReference type="PANTHER" id="PTHR13355">
    <property type="entry name" value="GLUCOSAMINE 6-PHOSPHATE N-ACETYLTRANSFERASE"/>
    <property type="match status" value="1"/>
</dbReference>
<dbReference type="InterPro" id="IPR000182">
    <property type="entry name" value="GNAT_dom"/>
</dbReference>
<dbReference type="Gene3D" id="3.40.630.30">
    <property type="match status" value="1"/>
</dbReference>
<evidence type="ECO:0000313" key="2">
    <source>
        <dbReference type="EMBL" id="MFD2759804.1"/>
    </source>
</evidence>
<dbReference type="SUPFAM" id="SSF55729">
    <property type="entry name" value="Acyl-CoA N-acyltransferases (Nat)"/>
    <property type="match status" value="1"/>
</dbReference>
<evidence type="ECO:0000259" key="1">
    <source>
        <dbReference type="Pfam" id="PF13673"/>
    </source>
</evidence>
<dbReference type="RefSeq" id="WP_382390634.1">
    <property type="nucleotide sequence ID" value="NZ_JBHUNA010000003.1"/>
</dbReference>
<dbReference type="CDD" id="cd04301">
    <property type="entry name" value="NAT_SF"/>
    <property type="match status" value="1"/>
</dbReference>
<proteinExistence type="predicted"/>
<organism evidence="2 3">
    <name type="scientific">Lentibacillus juripiscarius</name>
    <dbReference type="NCBI Taxonomy" id="257446"/>
    <lineage>
        <taxon>Bacteria</taxon>
        <taxon>Bacillati</taxon>
        <taxon>Bacillota</taxon>
        <taxon>Bacilli</taxon>
        <taxon>Bacillales</taxon>
        <taxon>Bacillaceae</taxon>
        <taxon>Lentibacillus</taxon>
    </lineage>
</organism>
<dbReference type="Pfam" id="PF13673">
    <property type="entry name" value="Acetyltransf_10"/>
    <property type="match status" value="1"/>
</dbReference>
<gene>
    <name evidence="2" type="ORF">ACFSUO_02220</name>
</gene>
<dbReference type="EMBL" id="JBHUNA010000003">
    <property type="protein sequence ID" value="MFD2759804.1"/>
    <property type="molecule type" value="Genomic_DNA"/>
</dbReference>
<dbReference type="PANTHER" id="PTHR13355:SF11">
    <property type="entry name" value="GLUCOSAMINE 6-PHOSPHATE N-ACETYLTRANSFERASE"/>
    <property type="match status" value="1"/>
</dbReference>
<protein>
    <submittedName>
        <fullName evidence="2">GNAT family N-acetyltransferase</fullName>
    </submittedName>
</protein>
<reference evidence="3" key="1">
    <citation type="journal article" date="2019" name="Int. J. Syst. Evol. Microbiol.">
        <title>The Global Catalogue of Microorganisms (GCM) 10K type strain sequencing project: providing services to taxonomists for standard genome sequencing and annotation.</title>
        <authorList>
            <consortium name="The Broad Institute Genomics Platform"/>
            <consortium name="The Broad Institute Genome Sequencing Center for Infectious Disease"/>
            <person name="Wu L."/>
            <person name="Ma J."/>
        </authorList>
    </citation>
    <scope>NUCLEOTIDE SEQUENCE [LARGE SCALE GENOMIC DNA]</scope>
    <source>
        <strain evidence="3">TISTR 1535</strain>
    </source>
</reference>
<keyword evidence="3" id="KW-1185">Reference proteome</keyword>
<dbReference type="Proteomes" id="UP001597502">
    <property type="component" value="Unassembled WGS sequence"/>
</dbReference>
<comment type="caution">
    <text evidence="2">The sequence shown here is derived from an EMBL/GenBank/DDBJ whole genome shotgun (WGS) entry which is preliminary data.</text>
</comment>
<evidence type="ECO:0000313" key="3">
    <source>
        <dbReference type="Proteomes" id="UP001597502"/>
    </source>
</evidence>
<dbReference type="InterPro" id="IPR016181">
    <property type="entry name" value="Acyl_CoA_acyltransferase"/>
</dbReference>